<evidence type="ECO:0000259" key="4">
    <source>
        <dbReference type="Pfam" id="PF05470"/>
    </source>
</evidence>
<dbReference type="GO" id="GO:0003723">
    <property type="term" value="F:RNA binding"/>
    <property type="evidence" value="ECO:0007669"/>
    <property type="project" value="InterPro"/>
</dbReference>
<evidence type="ECO:0000256" key="1">
    <source>
        <dbReference type="ARBA" id="ARBA00022490"/>
    </source>
</evidence>
<feature type="domain" description="Eukaryotic translation initiation factor 3 subunit C N-terminal" evidence="4">
    <location>
        <begin position="2"/>
        <end position="519"/>
    </location>
</feature>
<name>A0A7J6X324_THATH</name>
<sequence>MAMDSYELDIIEKEFDRLNKMFGRSLTIIKEPPEYYVNILMRLEDFFLSSQDNSDYFNYIKDKILFHCQEYEFFIQELRENPESSGDDEEREETTVYSDWDSEDEELFYNAKGSLWEREKKKLIRRFTNHQITWKTVSRYCIALRSRDGKGCLIKMEELSFLSRVARTPAQKLKILRALVYSRFHAMPGGRMPINVWIKCLLDMFEMFDILSQYPNIVMDHKLSFDSDTRLGSDYQGEIQISGNLCHMYIQTHTEFVRILQSIKQNTGAYRDMLDCEPMLFVLSRYVQKYLEAHGYFKKAAKVAFTQMQLLYYKSKEAYDAMFTLPETYSDSMYKVLVENQWLPLSFVAIAEPVPRRPIHVENLNDLMDSLHVLIKKYGDQQIKTYAMMYDIYHRAILDRFSKSTKLPSMKNLWDQIQNENSNMVIVFNRTKAQLGLCAFRIGHIRKAHSLLSDICTTEQTVEEVLDQGVSQSSFSTFTPKQERLKRRRQLPCHMHVNLEILKAVHLICTILLAVPNMAKSLDPEGDEVVRKTFRRLLERSVTKTLSEPTIREEALRIYLLTYSSYAELLSMNKLSTFFSLSKDHIKNIVETMRSERLHSLL</sequence>
<reference evidence="5 6" key="1">
    <citation type="submission" date="2020-06" db="EMBL/GenBank/DDBJ databases">
        <title>Transcriptomic and genomic resources for Thalictrum thalictroides and T. hernandezii: Facilitating candidate gene discovery in an emerging model plant lineage.</title>
        <authorList>
            <person name="Arias T."/>
            <person name="Riano-Pachon D.M."/>
            <person name="Di Stilio V.S."/>
        </authorList>
    </citation>
    <scope>NUCLEOTIDE SEQUENCE [LARGE SCALE GENOMIC DNA]</scope>
    <source>
        <strain evidence="6">cv. WT478/WT964</strain>
        <tissue evidence="5">Leaves</tissue>
    </source>
</reference>
<dbReference type="GO" id="GO:0005852">
    <property type="term" value="C:eukaryotic translation initiation factor 3 complex"/>
    <property type="evidence" value="ECO:0007669"/>
    <property type="project" value="InterPro"/>
</dbReference>
<evidence type="ECO:0000313" key="5">
    <source>
        <dbReference type="EMBL" id="KAF5204111.1"/>
    </source>
</evidence>
<dbReference type="PANTHER" id="PTHR13937:SF0">
    <property type="entry name" value="EUKARYOTIC TRANSLATION INITIATION FACTOR 3 SUBUNIT C-RELATED"/>
    <property type="match status" value="1"/>
</dbReference>
<dbReference type="Proteomes" id="UP000554482">
    <property type="component" value="Unassembled WGS sequence"/>
</dbReference>
<comment type="caution">
    <text evidence="5">The sequence shown here is derived from an EMBL/GenBank/DDBJ whole genome shotgun (WGS) entry which is preliminary data.</text>
</comment>
<organism evidence="5 6">
    <name type="scientific">Thalictrum thalictroides</name>
    <name type="common">Rue-anemone</name>
    <name type="synonym">Anemone thalictroides</name>
    <dbReference type="NCBI Taxonomy" id="46969"/>
    <lineage>
        <taxon>Eukaryota</taxon>
        <taxon>Viridiplantae</taxon>
        <taxon>Streptophyta</taxon>
        <taxon>Embryophyta</taxon>
        <taxon>Tracheophyta</taxon>
        <taxon>Spermatophyta</taxon>
        <taxon>Magnoliopsida</taxon>
        <taxon>Ranunculales</taxon>
        <taxon>Ranunculaceae</taxon>
        <taxon>Thalictroideae</taxon>
        <taxon>Thalictrum</taxon>
    </lineage>
</organism>
<dbReference type="Pfam" id="PF05470">
    <property type="entry name" value="eIF-3c_N"/>
    <property type="match status" value="1"/>
</dbReference>
<dbReference type="InterPro" id="IPR027516">
    <property type="entry name" value="EIF3C"/>
</dbReference>
<dbReference type="OrthoDB" id="29647at2759"/>
<evidence type="ECO:0000256" key="3">
    <source>
        <dbReference type="ARBA" id="ARBA00022917"/>
    </source>
</evidence>
<dbReference type="GO" id="GO:0031369">
    <property type="term" value="F:translation initiation factor binding"/>
    <property type="evidence" value="ECO:0007669"/>
    <property type="project" value="InterPro"/>
</dbReference>
<dbReference type="PANTHER" id="PTHR13937">
    <property type="entry name" value="EUKARYOTIC TRANSLATION INITATION FACTOR 3, SUBUNIT 8 EIF3S8 -RELATED"/>
    <property type="match status" value="1"/>
</dbReference>
<keyword evidence="1" id="KW-0963">Cytoplasm</keyword>
<evidence type="ECO:0000256" key="2">
    <source>
        <dbReference type="ARBA" id="ARBA00022540"/>
    </source>
</evidence>
<protein>
    <submittedName>
        <fullName evidence="5">Eukaryotic translation initiation factor 3 subunit c</fullName>
    </submittedName>
</protein>
<dbReference type="InterPro" id="IPR008905">
    <property type="entry name" value="EIF3C_N_dom"/>
</dbReference>
<gene>
    <name evidence="5" type="ORF">FRX31_006302</name>
</gene>
<keyword evidence="3" id="KW-0648">Protein biosynthesis</keyword>
<evidence type="ECO:0000313" key="6">
    <source>
        <dbReference type="Proteomes" id="UP000554482"/>
    </source>
</evidence>
<dbReference type="GO" id="GO:0003743">
    <property type="term" value="F:translation initiation factor activity"/>
    <property type="evidence" value="ECO:0007669"/>
    <property type="project" value="UniProtKB-KW"/>
</dbReference>
<accession>A0A7J6X324</accession>
<keyword evidence="2 5" id="KW-0396">Initiation factor</keyword>
<dbReference type="AlphaFoldDB" id="A0A7J6X324"/>
<proteinExistence type="predicted"/>
<dbReference type="EMBL" id="JABWDY010005855">
    <property type="protein sequence ID" value="KAF5204111.1"/>
    <property type="molecule type" value="Genomic_DNA"/>
</dbReference>
<keyword evidence="6" id="KW-1185">Reference proteome</keyword>